<dbReference type="Gene3D" id="2.30.30.30">
    <property type="match status" value="1"/>
</dbReference>
<feature type="domain" description="KOW" evidence="4">
    <location>
        <begin position="13"/>
        <end position="42"/>
    </location>
</feature>
<dbReference type="GO" id="GO:0042273">
    <property type="term" value="P:ribosomal large subunit biogenesis"/>
    <property type="evidence" value="ECO:0007669"/>
    <property type="project" value="TreeGrafter"/>
</dbReference>
<proteinExistence type="inferred from homology"/>
<dbReference type="InterPro" id="IPR039660">
    <property type="entry name" value="Ribosomal_eL14"/>
</dbReference>
<keyword evidence="7" id="KW-1185">Reference proteome</keyword>
<evidence type="ECO:0008006" key="8">
    <source>
        <dbReference type="Google" id="ProtNLM"/>
    </source>
</evidence>
<sequence length="142" mass="16229">MAKSTFKRFAEAGRVVVINYGPDANKIAVIVDIIDHNRALIDGPTTGVPRQELSFRRMVLTGLKVKNLPRNSKTGHLKKLMEEQKTEEVWQQTAWSKKIVQRETRANLTDFERFQVAHHQLVRSRQIRNNAAKLLKAQKASA</sequence>
<dbReference type="EMBL" id="JANBQB010002465">
    <property type="protein sequence ID" value="KAJ1966912.1"/>
    <property type="molecule type" value="Genomic_DNA"/>
</dbReference>
<dbReference type="InterPro" id="IPR005824">
    <property type="entry name" value="KOW"/>
</dbReference>
<evidence type="ECO:0000256" key="3">
    <source>
        <dbReference type="ARBA" id="ARBA00023274"/>
    </source>
</evidence>
<dbReference type="PANTHER" id="PTHR11127:SF2">
    <property type="entry name" value="LARGE RIBOSOMAL SUBUNIT PROTEIN EL14"/>
    <property type="match status" value="1"/>
</dbReference>
<dbReference type="Proteomes" id="UP001151582">
    <property type="component" value="Unassembled WGS sequence"/>
</dbReference>
<dbReference type="InterPro" id="IPR002784">
    <property type="entry name" value="Ribosomal_eL14_dom"/>
</dbReference>
<dbReference type="Pfam" id="PF00467">
    <property type="entry name" value="KOW"/>
    <property type="match status" value="1"/>
</dbReference>
<comment type="caution">
    <text evidence="6">The sequence shown here is derived from an EMBL/GenBank/DDBJ whole genome shotgun (WGS) entry which is preliminary data.</text>
</comment>
<feature type="domain" description="Large ribosomal subunit protein eL14" evidence="5">
    <location>
        <begin position="49"/>
        <end position="119"/>
    </location>
</feature>
<dbReference type="GO" id="GO:0006412">
    <property type="term" value="P:translation"/>
    <property type="evidence" value="ECO:0007669"/>
    <property type="project" value="InterPro"/>
</dbReference>
<comment type="similarity">
    <text evidence="1">Belongs to the eukaryotic ribosomal protein eL14 family.</text>
</comment>
<accession>A0A9W8E7R9</accession>
<dbReference type="OrthoDB" id="1875589at2759"/>
<dbReference type="Gene3D" id="6.10.250.2270">
    <property type="match status" value="1"/>
</dbReference>
<dbReference type="SUPFAM" id="SSF50104">
    <property type="entry name" value="Translation proteins SH3-like domain"/>
    <property type="match status" value="1"/>
</dbReference>
<gene>
    <name evidence="6" type="ORF">H4R34_006453</name>
</gene>
<dbReference type="PANTHER" id="PTHR11127">
    <property type="entry name" value="60S RIBOSOMAL PROTEIN L14"/>
    <property type="match status" value="1"/>
</dbReference>
<dbReference type="GO" id="GO:0003735">
    <property type="term" value="F:structural constituent of ribosome"/>
    <property type="evidence" value="ECO:0007669"/>
    <property type="project" value="InterPro"/>
</dbReference>
<protein>
    <recommendedName>
        <fullName evidence="8">60S ribosomal protein L14</fullName>
    </recommendedName>
</protein>
<dbReference type="AlphaFoldDB" id="A0A9W8E7R9"/>
<evidence type="ECO:0000313" key="7">
    <source>
        <dbReference type="Proteomes" id="UP001151582"/>
    </source>
</evidence>
<evidence type="ECO:0000313" key="6">
    <source>
        <dbReference type="EMBL" id="KAJ1966912.1"/>
    </source>
</evidence>
<dbReference type="GO" id="GO:0022625">
    <property type="term" value="C:cytosolic large ribosomal subunit"/>
    <property type="evidence" value="ECO:0007669"/>
    <property type="project" value="TreeGrafter"/>
</dbReference>
<dbReference type="GO" id="GO:0003723">
    <property type="term" value="F:RNA binding"/>
    <property type="evidence" value="ECO:0007669"/>
    <property type="project" value="InterPro"/>
</dbReference>
<keyword evidence="3" id="KW-0687">Ribonucleoprotein</keyword>
<keyword evidence="2" id="KW-0689">Ribosomal protein</keyword>
<reference evidence="6" key="1">
    <citation type="submission" date="2022-07" db="EMBL/GenBank/DDBJ databases">
        <title>Phylogenomic reconstructions and comparative analyses of Kickxellomycotina fungi.</title>
        <authorList>
            <person name="Reynolds N.K."/>
            <person name="Stajich J.E."/>
            <person name="Barry K."/>
            <person name="Grigoriev I.V."/>
            <person name="Crous P."/>
            <person name="Smith M.E."/>
        </authorList>
    </citation>
    <scope>NUCLEOTIDE SEQUENCE</scope>
    <source>
        <strain evidence="6">RSA 567</strain>
    </source>
</reference>
<organism evidence="6 7">
    <name type="scientific">Dimargaris verticillata</name>
    <dbReference type="NCBI Taxonomy" id="2761393"/>
    <lineage>
        <taxon>Eukaryota</taxon>
        <taxon>Fungi</taxon>
        <taxon>Fungi incertae sedis</taxon>
        <taxon>Zoopagomycota</taxon>
        <taxon>Kickxellomycotina</taxon>
        <taxon>Dimargaritomycetes</taxon>
        <taxon>Dimargaritales</taxon>
        <taxon>Dimargaritaceae</taxon>
        <taxon>Dimargaris</taxon>
    </lineage>
</organism>
<evidence type="ECO:0000259" key="5">
    <source>
        <dbReference type="Pfam" id="PF01929"/>
    </source>
</evidence>
<evidence type="ECO:0000259" key="4">
    <source>
        <dbReference type="Pfam" id="PF00467"/>
    </source>
</evidence>
<dbReference type="Pfam" id="PF01929">
    <property type="entry name" value="Ribosomal_L14e"/>
    <property type="match status" value="1"/>
</dbReference>
<dbReference type="CDD" id="cd23702">
    <property type="entry name" value="eL14"/>
    <property type="match status" value="1"/>
</dbReference>
<dbReference type="InterPro" id="IPR014722">
    <property type="entry name" value="Rib_uL2_dom2"/>
</dbReference>
<evidence type="ECO:0000256" key="2">
    <source>
        <dbReference type="ARBA" id="ARBA00022980"/>
    </source>
</evidence>
<dbReference type="InterPro" id="IPR008991">
    <property type="entry name" value="Translation_prot_SH3-like_sf"/>
</dbReference>
<evidence type="ECO:0000256" key="1">
    <source>
        <dbReference type="ARBA" id="ARBA00006592"/>
    </source>
</evidence>
<name>A0A9W8E7R9_9FUNG</name>